<dbReference type="PANTHER" id="PTHR10937">
    <property type="entry name" value="GLUCOSAMINE--FRUCTOSE-6-PHOSPHATE AMINOTRANSFERASE, ISOMERIZING"/>
    <property type="match status" value="1"/>
</dbReference>
<accession>A0AAW8YTP7</accession>
<dbReference type="RefSeq" id="WP_317052588.1">
    <property type="nucleotide sequence ID" value="NZ_CP140878.1"/>
</dbReference>
<evidence type="ECO:0000313" key="2">
    <source>
        <dbReference type="EMBL" id="MDV2912300.1"/>
    </source>
</evidence>
<reference evidence="2" key="1">
    <citation type="journal article" date="2023" name="PeerJ">
        <title>Selection and evaluation of lactic acid bacteria from chicken feces in Thailand as potential probiotics.</title>
        <authorList>
            <person name="Khurajog B."/>
            <person name="Disastra Y."/>
            <person name="Lawwyne L.D."/>
            <person name="Sirichokchatchawan W."/>
            <person name="Niyomtham W."/>
            <person name="Yindee J."/>
            <person name="Hampson D.J."/>
            <person name="Prapasarakul N."/>
        </authorList>
    </citation>
    <scope>NUCLEOTIDE SEQUENCE</scope>
    <source>
        <strain evidence="2">BF14</strain>
    </source>
</reference>
<reference evidence="2" key="2">
    <citation type="submission" date="2023-10" db="EMBL/GenBank/DDBJ databases">
        <authorList>
            <person name="Khurajog B."/>
        </authorList>
    </citation>
    <scope>NUCLEOTIDE SEQUENCE</scope>
    <source>
        <strain evidence="2">BF14</strain>
    </source>
</reference>
<organism evidence="2 3">
    <name type="scientific">Pediococcus acidilactici</name>
    <dbReference type="NCBI Taxonomy" id="1254"/>
    <lineage>
        <taxon>Bacteria</taxon>
        <taxon>Bacillati</taxon>
        <taxon>Bacillota</taxon>
        <taxon>Bacilli</taxon>
        <taxon>Lactobacillales</taxon>
        <taxon>Lactobacillaceae</taxon>
        <taxon>Pediococcus</taxon>
        <taxon>Pediococcus acidilactici group</taxon>
    </lineage>
</organism>
<evidence type="ECO:0000313" key="3">
    <source>
        <dbReference type="Proteomes" id="UP001280415"/>
    </source>
</evidence>
<dbReference type="PANTHER" id="PTHR10937:SF14">
    <property type="entry name" value="FRUCTOSELYSINE 6-PHOSPHATE DEGLYCASE"/>
    <property type="match status" value="1"/>
</dbReference>
<sequence length="334" mass="38112">MYLNSEEFLSNYQKAINELDHVTQVAEDLKKHEVKQIFFTGCGGAFTKFVDLKPLMFKSLSVPFLIVSPEELSTSYLREIDAETLIIAGTKTGETKELISALNKIKNIQTECRIISFIGDDGSTLEGQGLISDRIRSIDTDVNLIELGWLLQNLTSHNSHEELTNKKEQLVKAGAQIVEGIEALIPKSLGKVNNTNLDELQMWVGSGRLWGEVCCYANYLMEEIQRIKAQAVHSNEFFHGPFEIIDEHQSVNVVVNSDSNREHDLRVVDFVKNFAKDPLIIDMNSFKFEGLDEEMKSFVEPYALNHYFDTLYNMYSVKTGRTAATRRYYRLLNY</sequence>
<dbReference type="GO" id="GO:0006047">
    <property type="term" value="P:UDP-N-acetylglucosamine metabolic process"/>
    <property type="evidence" value="ECO:0007669"/>
    <property type="project" value="TreeGrafter"/>
</dbReference>
<name>A0AAW8YTP7_PEDAC</name>
<gene>
    <name evidence="2" type="ORF">R0H03_10725</name>
</gene>
<proteinExistence type="predicted"/>
<dbReference type="SUPFAM" id="SSF53697">
    <property type="entry name" value="SIS domain"/>
    <property type="match status" value="1"/>
</dbReference>
<dbReference type="PROSITE" id="PS51464">
    <property type="entry name" value="SIS"/>
    <property type="match status" value="1"/>
</dbReference>
<comment type="caution">
    <text evidence="2">The sequence shown here is derived from an EMBL/GenBank/DDBJ whole genome shotgun (WGS) entry which is preliminary data.</text>
</comment>
<dbReference type="Pfam" id="PF01380">
    <property type="entry name" value="SIS"/>
    <property type="match status" value="1"/>
</dbReference>
<dbReference type="GO" id="GO:0097367">
    <property type="term" value="F:carbohydrate derivative binding"/>
    <property type="evidence" value="ECO:0007669"/>
    <property type="project" value="InterPro"/>
</dbReference>
<dbReference type="GO" id="GO:0006002">
    <property type="term" value="P:fructose 6-phosphate metabolic process"/>
    <property type="evidence" value="ECO:0007669"/>
    <property type="project" value="TreeGrafter"/>
</dbReference>
<dbReference type="EMBL" id="JAWJAX010000024">
    <property type="protein sequence ID" value="MDV2912300.1"/>
    <property type="molecule type" value="Genomic_DNA"/>
</dbReference>
<dbReference type="GO" id="GO:0006487">
    <property type="term" value="P:protein N-linked glycosylation"/>
    <property type="evidence" value="ECO:0007669"/>
    <property type="project" value="TreeGrafter"/>
</dbReference>
<protein>
    <submittedName>
        <fullName evidence="2">SIS domain-containing protein</fullName>
    </submittedName>
</protein>
<dbReference type="InterPro" id="IPR046348">
    <property type="entry name" value="SIS_dom_sf"/>
</dbReference>
<dbReference type="GO" id="GO:0004360">
    <property type="term" value="F:glutamine-fructose-6-phosphate transaminase (isomerizing) activity"/>
    <property type="evidence" value="ECO:0007669"/>
    <property type="project" value="TreeGrafter"/>
</dbReference>
<feature type="domain" description="SIS" evidence="1">
    <location>
        <begin position="25"/>
        <end position="169"/>
    </location>
</feature>
<dbReference type="Gene3D" id="3.40.50.10490">
    <property type="entry name" value="Glucose-6-phosphate isomerase like protein, domain 1"/>
    <property type="match status" value="2"/>
</dbReference>
<dbReference type="AlphaFoldDB" id="A0AAW8YTP7"/>
<evidence type="ECO:0000259" key="1">
    <source>
        <dbReference type="PROSITE" id="PS51464"/>
    </source>
</evidence>
<dbReference type="InterPro" id="IPR001347">
    <property type="entry name" value="SIS_dom"/>
</dbReference>
<dbReference type="Proteomes" id="UP001280415">
    <property type="component" value="Unassembled WGS sequence"/>
</dbReference>